<sequence length="254" mass="28624">MVMGESFVCKENITEKKKDMTVKSSSSTSDQGGVEEQQMQLLDLSQYCSGMYSQMQEGTRARRRKKKGRGGEGGAGGTSSKKRKLSAEQVNFLEENFGSEHKLESARKVKLAAELGLDPRQVAVWFQNRRARWKNKQLEEQYSRLKTTHDAVLLDKCRLEAEVYKLKEQLSQAENKIRVLSERVDATSGSEGTERSGSPSTSFSTEAAHHHHHPLLLDANFAAGDDDNFLFMADSGFINYGYVNPTEWLNWYGL</sequence>
<dbReference type="EMBL" id="JAINDJ010000008">
    <property type="protein sequence ID" value="KAG9440919.1"/>
    <property type="molecule type" value="Genomic_DNA"/>
</dbReference>
<dbReference type="InterPro" id="IPR001356">
    <property type="entry name" value="HD"/>
</dbReference>
<dbReference type="AlphaFoldDB" id="A0AAV7DY53"/>
<dbReference type="PANTHER" id="PTHR24326">
    <property type="entry name" value="HOMEOBOX-LEUCINE ZIPPER PROTEIN"/>
    <property type="match status" value="1"/>
</dbReference>
<protein>
    <recommendedName>
        <fullName evidence="10">Homeobox-leucine zipper protein</fullName>
    </recommendedName>
    <alternativeName>
        <fullName evidence="10">HD-ZIP protein</fullName>
    </alternativeName>
    <alternativeName>
        <fullName evidence="10">Homeodomain transcription factor</fullName>
    </alternativeName>
</protein>
<evidence type="ECO:0000256" key="10">
    <source>
        <dbReference type="RuleBase" id="RU369038"/>
    </source>
</evidence>
<dbReference type="SUPFAM" id="SSF46689">
    <property type="entry name" value="Homeodomain-like"/>
    <property type="match status" value="1"/>
</dbReference>
<dbReference type="CDD" id="cd00086">
    <property type="entry name" value="homeodomain"/>
    <property type="match status" value="1"/>
</dbReference>
<dbReference type="GO" id="GO:0009725">
    <property type="term" value="P:response to hormone"/>
    <property type="evidence" value="ECO:0007669"/>
    <property type="project" value="UniProtKB-ARBA"/>
</dbReference>
<keyword evidence="5 10" id="KW-0804">Transcription</keyword>
<dbReference type="PROSITE" id="PS50071">
    <property type="entry name" value="HOMEOBOX_2"/>
    <property type="match status" value="1"/>
</dbReference>
<evidence type="ECO:0000256" key="9">
    <source>
        <dbReference type="RuleBase" id="RU000682"/>
    </source>
</evidence>
<dbReference type="InterPro" id="IPR017970">
    <property type="entry name" value="Homeobox_CS"/>
</dbReference>
<dbReference type="InterPro" id="IPR000047">
    <property type="entry name" value="HTH_motif"/>
</dbReference>
<proteinExistence type="inferred from homology"/>
<feature type="domain" description="Homeobox" evidence="13">
    <location>
        <begin position="76"/>
        <end position="136"/>
    </location>
</feature>
<keyword evidence="3 8" id="KW-0238">DNA-binding</keyword>
<dbReference type="SMART" id="SM00389">
    <property type="entry name" value="HOX"/>
    <property type="match status" value="1"/>
</dbReference>
<comment type="caution">
    <text evidence="14">The sequence shown here is derived from an EMBL/GenBank/DDBJ whole genome shotgun (WGS) entry which is preliminary data.</text>
</comment>
<dbReference type="PROSITE" id="PS00027">
    <property type="entry name" value="HOMEOBOX_1"/>
    <property type="match status" value="1"/>
</dbReference>
<organism evidence="14 15">
    <name type="scientific">Aristolochia fimbriata</name>
    <name type="common">White veined hardy Dutchman's pipe vine</name>
    <dbReference type="NCBI Taxonomy" id="158543"/>
    <lineage>
        <taxon>Eukaryota</taxon>
        <taxon>Viridiplantae</taxon>
        <taxon>Streptophyta</taxon>
        <taxon>Embryophyta</taxon>
        <taxon>Tracheophyta</taxon>
        <taxon>Spermatophyta</taxon>
        <taxon>Magnoliopsida</taxon>
        <taxon>Magnoliidae</taxon>
        <taxon>Piperales</taxon>
        <taxon>Aristolochiaceae</taxon>
        <taxon>Aristolochia</taxon>
    </lineage>
</organism>
<name>A0AAV7DY53_ARIFI</name>
<dbReference type="InterPro" id="IPR045224">
    <property type="entry name" value="HDZip_class_I_plant"/>
</dbReference>
<feature type="region of interest" description="Disordered" evidence="12">
    <location>
        <begin position="13"/>
        <end position="35"/>
    </location>
</feature>
<evidence type="ECO:0000313" key="14">
    <source>
        <dbReference type="EMBL" id="KAG9440919.1"/>
    </source>
</evidence>
<dbReference type="InterPro" id="IPR009057">
    <property type="entry name" value="Homeodomain-like_sf"/>
</dbReference>
<evidence type="ECO:0000256" key="4">
    <source>
        <dbReference type="ARBA" id="ARBA00023155"/>
    </source>
</evidence>
<evidence type="ECO:0000256" key="2">
    <source>
        <dbReference type="ARBA" id="ARBA00023015"/>
    </source>
</evidence>
<comment type="similarity">
    <text evidence="7 10">Belongs to the HD-ZIP homeobox family. Class I subfamily.</text>
</comment>
<dbReference type="Proteomes" id="UP000825729">
    <property type="component" value="Unassembled WGS sequence"/>
</dbReference>
<keyword evidence="15" id="KW-1185">Reference proteome</keyword>
<keyword evidence="4 8" id="KW-0371">Homeobox</keyword>
<feature type="DNA-binding region" description="Homeobox" evidence="8">
    <location>
        <begin position="78"/>
        <end position="137"/>
    </location>
</feature>
<comment type="function">
    <text evidence="10">Transcription factor.</text>
</comment>
<reference evidence="14 15" key="1">
    <citation type="submission" date="2021-07" db="EMBL/GenBank/DDBJ databases">
        <title>The Aristolochia fimbriata genome: insights into angiosperm evolution, floral development and chemical biosynthesis.</title>
        <authorList>
            <person name="Jiao Y."/>
        </authorList>
    </citation>
    <scope>NUCLEOTIDE SEQUENCE [LARGE SCALE GENOMIC DNA]</scope>
    <source>
        <strain evidence="14">IBCAS-2021</strain>
        <tissue evidence="14">Leaf</tissue>
    </source>
</reference>
<feature type="region of interest" description="Disordered" evidence="12">
    <location>
        <begin position="53"/>
        <end position="85"/>
    </location>
</feature>
<dbReference type="PRINTS" id="PR00031">
    <property type="entry name" value="HTHREPRESSR"/>
</dbReference>
<dbReference type="Gene3D" id="1.10.10.60">
    <property type="entry name" value="Homeodomain-like"/>
    <property type="match status" value="1"/>
</dbReference>
<feature type="compositionally biased region" description="Low complexity" evidence="12">
    <location>
        <begin position="187"/>
        <end position="202"/>
    </location>
</feature>
<evidence type="ECO:0000256" key="11">
    <source>
        <dbReference type="SAM" id="Coils"/>
    </source>
</evidence>
<evidence type="ECO:0000256" key="5">
    <source>
        <dbReference type="ARBA" id="ARBA00023163"/>
    </source>
</evidence>
<evidence type="ECO:0000256" key="8">
    <source>
        <dbReference type="PROSITE-ProRule" id="PRU00108"/>
    </source>
</evidence>
<dbReference type="GO" id="GO:0043565">
    <property type="term" value="F:sequence-specific DNA binding"/>
    <property type="evidence" value="ECO:0007669"/>
    <property type="project" value="TreeGrafter"/>
</dbReference>
<evidence type="ECO:0000256" key="3">
    <source>
        <dbReference type="ARBA" id="ARBA00023125"/>
    </source>
</evidence>
<dbReference type="PANTHER" id="PTHR24326:SF527">
    <property type="entry name" value="HOMEOBOX-LEUCINE ZIPPER PROTEIN ATHB-40"/>
    <property type="match status" value="1"/>
</dbReference>
<keyword evidence="2 10" id="KW-0805">Transcription regulation</keyword>
<dbReference type="Pfam" id="PF00046">
    <property type="entry name" value="Homeodomain"/>
    <property type="match status" value="1"/>
</dbReference>
<feature type="region of interest" description="Disordered" evidence="12">
    <location>
        <begin position="183"/>
        <end position="205"/>
    </location>
</feature>
<feature type="coiled-coil region" evidence="11">
    <location>
        <begin position="128"/>
        <end position="183"/>
    </location>
</feature>
<feature type="compositionally biased region" description="Polar residues" evidence="12">
    <location>
        <begin position="22"/>
        <end position="31"/>
    </location>
</feature>
<evidence type="ECO:0000259" key="13">
    <source>
        <dbReference type="PROSITE" id="PS50071"/>
    </source>
</evidence>
<keyword evidence="6 8" id="KW-0539">Nucleus</keyword>
<evidence type="ECO:0000256" key="12">
    <source>
        <dbReference type="SAM" id="MobiDB-lite"/>
    </source>
</evidence>
<evidence type="ECO:0000256" key="1">
    <source>
        <dbReference type="ARBA" id="ARBA00004123"/>
    </source>
</evidence>
<gene>
    <name evidence="14" type="ORF">H6P81_021084</name>
</gene>
<evidence type="ECO:0000313" key="15">
    <source>
        <dbReference type="Proteomes" id="UP000825729"/>
    </source>
</evidence>
<evidence type="ECO:0000256" key="7">
    <source>
        <dbReference type="ARBA" id="ARBA00025748"/>
    </source>
</evidence>
<dbReference type="FunFam" id="1.10.10.60:FF:000241">
    <property type="entry name" value="homeobox-leucine zipper protein ATHB-40"/>
    <property type="match status" value="1"/>
</dbReference>
<keyword evidence="11" id="KW-0175">Coiled coil</keyword>
<dbReference type="GO" id="GO:0005634">
    <property type="term" value="C:nucleus"/>
    <property type="evidence" value="ECO:0007669"/>
    <property type="project" value="UniProtKB-SubCell"/>
</dbReference>
<dbReference type="GO" id="GO:0045893">
    <property type="term" value="P:positive regulation of DNA-templated transcription"/>
    <property type="evidence" value="ECO:0007669"/>
    <property type="project" value="TreeGrafter"/>
</dbReference>
<dbReference type="GO" id="GO:0000981">
    <property type="term" value="F:DNA-binding transcription factor activity, RNA polymerase II-specific"/>
    <property type="evidence" value="ECO:0007669"/>
    <property type="project" value="UniProtKB-UniRule"/>
</dbReference>
<evidence type="ECO:0000256" key="6">
    <source>
        <dbReference type="ARBA" id="ARBA00023242"/>
    </source>
</evidence>
<comment type="subcellular location">
    <subcellularLocation>
        <location evidence="1 8 9">Nucleus</location>
    </subcellularLocation>
</comment>
<accession>A0AAV7DY53</accession>